<organism evidence="1 2">
    <name type="scientific">Actinomadura chibensis</name>
    <dbReference type="NCBI Taxonomy" id="392828"/>
    <lineage>
        <taxon>Bacteria</taxon>
        <taxon>Bacillati</taxon>
        <taxon>Actinomycetota</taxon>
        <taxon>Actinomycetes</taxon>
        <taxon>Streptosporangiales</taxon>
        <taxon>Thermomonosporaceae</taxon>
        <taxon>Actinomadura</taxon>
    </lineage>
</organism>
<gene>
    <name evidence="1" type="ORF">FXF69_23365</name>
</gene>
<reference evidence="1 2" key="1">
    <citation type="submission" date="2019-08" db="EMBL/GenBank/DDBJ databases">
        <title>Actinomadura sp. nov. CYP1-5 isolated from mountain soil.</title>
        <authorList>
            <person name="Songsumanus A."/>
            <person name="Kuncharoen N."/>
            <person name="Kudo T."/>
            <person name="Yuki M."/>
            <person name="Igarashi Y."/>
            <person name="Tanasupawat S."/>
        </authorList>
    </citation>
    <scope>NUCLEOTIDE SEQUENCE [LARGE SCALE GENOMIC DNA]</scope>
    <source>
        <strain evidence="1 2">JCM 14158</strain>
    </source>
</reference>
<dbReference type="Proteomes" id="UP000323380">
    <property type="component" value="Unassembled WGS sequence"/>
</dbReference>
<dbReference type="Gene3D" id="3.30.1310.20">
    <property type="entry name" value="PRTase-like"/>
    <property type="match status" value="1"/>
</dbReference>
<dbReference type="AlphaFoldDB" id="A0A5D0NHR9"/>
<name>A0A5D0NHR9_9ACTN</name>
<dbReference type="InterPro" id="IPR029057">
    <property type="entry name" value="PRTase-like"/>
</dbReference>
<accession>A0A5D0NHR9</accession>
<dbReference type="Gene3D" id="3.40.50.2020">
    <property type="match status" value="1"/>
</dbReference>
<comment type="caution">
    <text evidence="1">The sequence shown here is derived from an EMBL/GenBank/DDBJ whole genome shotgun (WGS) entry which is preliminary data.</text>
</comment>
<dbReference type="STRING" id="1220554.GCA_001552135_05046"/>
<sequence>MFTDRHDAGRQLATALRRYTGGDALVLGLHRGGVPVAAEIAAFLGAPLDVLVVCEFALPELPDVPLGAVAESPACVLDEEAIRRAGVGDARIRALERRARADARALGLRLRAGRPRRPLTGRDVIVVGDGAASRPVVDAACRDARAEGAGRVVLALPAASSADVDRLETVADEVVCLLSPVFFAAASDFYLDFRPVSEDESVRLVDRARIVPC</sequence>
<protein>
    <submittedName>
        <fullName evidence="1">Uncharacterized protein</fullName>
    </submittedName>
</protein>
<dbReference type="SUPFAM" id="SSF53271">
    <property type="entry name" value="PRTase-like"/>
    <property type="match status" value="1"/>
</dbReference>
<keyword evidence="2" id="KW-1185">Reference proteome</keyword>
<proteinExistence type="predicted"/>
<dbReference type="EMBL" id="VSFG01000005">
    <property type="protein sequence ID" value="TYB43913.1"/>
    <property type="molecule type" value="Genomic_DNA"/>
</dbReference>
<evidence type="ECO:0000313" key="2">
    <source>
        <dbReference type="Proteomes" id="UP000323380"/>
    </source>
</evidence>
<evidence type="ECO:0000313" key="1">
    <source>
        <dbReference type="EMBL" id="TYB43913.1"/>
    </source>
</evidence>
<dbReference type="RefSeq" id="WP_067896143.1">
    <property type="nucleotide sequence ID" value="NZ_VSFG01000005.1"/>
</dbReference>